<dbReference type="GO" id="GO:0031122">
    <property type="term" value="P:cytoplasmic microtubule organization"/>
    <property type="evidence" value="ECO:0007669"/>
    <property type="project" value="TreeGrafter"/>
</dbReference>
<reference evidence="6" key="1">
    <citation type="submission" date="2025-08" db="UniProtKB">
        <authorList>
            <consortium name="RefSeq"/>
        </authorList>
    </citation>
    <scope>IDENTIFICATION</scope>
</reference>
<evidence type="ECO:0000256" key="1">
    <source>
        <dbReference type="ARBA" id="ARBA00004496"/>
    </source>
</evidence>
<dbReference type="RefSeq" id="XP_026191434.1">
    <property type="nucleotide sequence ID" value="XM_026335649.1"/>
</dbReference>
<organism evidence="5 6">
    <name type="scientific">Cyclospora cayetanensis</name>
    <dbReference type="NCBI Taxonomy" id="88456"/>
    <lineage>
        <taxon>Eukaryota</taxon>
        <taxon>Sar</taxon>
        <taxon>Alveolata</taxon>
        <taxon>Apicomplexa</taxon>
        <taxon>Conoidasida</taxon>
        <taxon>Coccidia</taxon>
        <taxon>Eucoccidiorida</taxon>
        <taxon>Eimeriorina</taxon>
        <taxon>Eimeriidae</taxon>
        <taxon>Cyclospora</taxon>
    </lineage>
</organism>
<dbReference type="GeneID" id="34623901"/>
<evidence type="ECO:0000256" key="3">
    <source>
        <dbReference type="SAM" id="MobiDB-lite"/>
    </source>
</evidence>
<proteinExistence type="predicted"/>
<evidence type="ECO:0000256" key="2">
    <source>
        <dbReference type="ARBA" id="ARBA00022490"/>
    </source>
</evidence>
<dbReference type="PANTHER" id="PTHR18916">
    <property type="entry name" value="DYNACTIN 1-RELATED MICROTUBULE-BINDING"/>
    <property type="match status" value="1"/>
</dbReference>
<dbReference type="GO" id="GO:0005634">
    <property type="term" value="C:nucleus"/>
    <property type="evidence" value="ECO:0007669"/>
    <property type="project" value="TreeGrafter"/>
</dbReference>
<dbReference type="Pfam" id="PF01302">
    <property type="entry name" value="CAP_GLY"/>
    <property type="match status" value="1"/>
</dbReference>
<feature type="region of interest" description="Disordered" evidence="3">
    <location>
        <begin position="103"/>
        <end position="138"/>
    </location>
</feature>
<dbReference type="GO" id="GO:0035371">
    <property type="term" value="C:microtubule plus-end"/>
    <property type="evidence" value="ECO:0007669"/>
    <property type="project" value="TreeGrafter"/>
</dbReference>
<evidence type="ECO:0000313" key="6">
    <source>
        <dbReference type="RefSeq" id="XP_026191434.1"/>
    </source>
</evidence>
<evidence type="ECO:0000313" key="5">
    <source>
        <dbReference type="Proteomes" id="UP000515125"/>
    </source>
</evidence>
<evidence type="ECO:0000259" key="4">
    <source>
        <dbReference type="SMART" id="SM01052"/>
    </source>
</evidence>
<dbReference type="GO" id="GO:0005737">
    <property type="term" value="C:cytoplasm"/>
    <property type="evidence" value="ECO:0007669"/>
    <property type="project" value="UniProtKB-SubCell"/>
</dbReference>
<gene>
    <name evidence="6" type="primary">LOC34623901</name>
</gene>
<protein>
    <submittedName>
        <fullName evidence="6">Tubulin-folding cofactor B</fullName>
    </submittedName>
</protein>
<dbReference type="SUPFAM" id="SSF74924">
    <property type="entry name" value="Cap-Gly domain"/>
    <property type="match status" value="1"/>
</dbReference>
<accession>A0A6P6RVB6</accession>
<dbReference type="AlphaFoldDB" id="A0A6P6RVB6"/>
<dbReference type="PANTHER" id="PTHR18916:SF85">
    <property type="entry name" value="TUBULIN-FOLDING COFACTOR B"/>
    <property type="match status" value="1"/>
</dbReference>
<feature type="domain" description="CAP-Gly" evidence="4">
    <location>
        <begin position="144"/>
        <end position="243"/>
    </location>
</feature>
<dbReference type="SMART" id="SM01052">
    <property type="entry name" value="CAP_GLY"/>
    <property type="match status" value="1"/>
</dbReference>
<dbReference type="Gene3D" id="2.30.30.190">
    <property type="entry name" value="CAP Gly-rich-like domain"/>
    <property type="match status" value="1"/>
</dbReference>
<dbReference type="InterPro" id="IPR036859">
    <property type="entry name" value="CAP-Gly_dom_sf"/>
</dbReference>
<dbReference type="OrthoDB" id="2130750at2759"/>
<keyword evidence="2" id="KW-0963">Cytoplasm</keyword>
<dbReference type="GO" id="GO:0051010">
    <property type="term" value="F:microtubule plus-end binding"/>
    <property type="evidence" value="ECO:0007669"/>
    <property type="project" value="TreeGrafter"/>
</dbReference>
<keyword evidence="5" id="KW-1185">Reference proteome</keyword>
<dbReference type="InterPro" id="IPR000938">
    <property type="entry name" value="CAP-Gly_domain"/>
</dbReference>
<sequence length="259" mass="27844">MELQLILPAAADGRESATVPLIDADELSLRMFGCLPTGCTLVIIDSCAGSSFAAGGAADVAAAAAADGDADISKRYVMSDEVYDQRDESMRKFLRNLQAARPDLFEQPQKKEKEEEEQQQQKQQQQQQQQQQGTEQEIREKFTVGSRCVLIGDRRGQIAYVGRRQSRPPGEIWIGVALDEPLGRTDGRDFKIVSAAVPAAAAGAAEAAGTGAGGRGCLVHTGKPLFACEGDRYGEFALPSEVTVGNFPPLDPFDLVDEI</sequence>
<dbReference type="Proteomes" id="UP000515125">
    <property type="component" value="Unplaced"/>
</dbReference>
<feature type="compositionally biased region" description="Low complexity" evidence="3">
    <location>
        <begin position="120"/>
        <end position="135"/>
    </location>
</feature>
<name>A0A6P6RVB6_9EIME</name>
<comment type="subcellular location">
    <subcellularLocation>
        <location evidence="1">Cytoplasm</location>
    </subcellularLocation>
</comment>